<organism evidence="15 16">
    <name type="scientific">Nibrella saemangeumensis</name>
    <dbReference type="NCBI Taxonomy" id="1084526"/>
    <lineage>
        <taxon>Bacteria</taxon>
        <taxon>Pseudomonadati</taxon>
        <taxon>Bacteroidota</taxon>
        <taxon>Cytophagia</taxon>
        <taxon>Cytophagales</taxon>
        <taxon>Spirosomataceae</taxon>
        <taxon>Nibrella</taxon>
    </lineage>
</organism>
<feature type="domain" description="AAA+ ATPase" evidence="13">
    <location>
        <begin position="167"/>
        <end position="297"/>
    </location>
</feature>
<evidence type="ECO:0000256" key="9">
    <source>
        <dbReference type="NCBIfam" id="TIGR00362"/>
    </source>
</evidence>
<evidence type="ECO:0000256" key="1">
    <source>
        <dbReference type="ARBA" id="ARBA00006583"/>
    </source>
</evidence>
<evidence type="ECO:0000256" key="3">
    <source>
        <dbReference type="ARBA" id="ARBA00022705"/>
    </source>
</evidence>
<feature type="region of interest" description="Domain I, interacts with DnaA modulators" evidence="8">
    <location>
        <begin position="1"/>
        <end position="100"/>
    </location>
</feature>
<keyword evidence="3 8" id="KW-0235">DNA replication</keyword>
<feature type="region of interest" description="Domain IV, binds dsDNA" evidence="8">
    <location>
        <begin position="351"/>
        <end position="469"/>
    </location>
</feature>
<comment type="similarity">
    <text evidence="1 8 11">Belongs to the DnaA family.</text>
</comment>
<dbReference type="PANTHER" id="PTHR30050:SF2">
    <property type="entry name" value="CHROMOSOMAL REPLICATION INITIATOR PROTEIN DNAA"/>
    <property type="match status" value="1"/>
</dbReference>
<evidence type="ECO:0000256" key="6">
    <source>
        <dbReference type="ARBA" id="ARBA00023121"/>
    </source>
</evidence>
<feature type="domain" description="Chromosomal replication initiator DnaA C-terminal" evidence="14">
    <location>
        <begin position="378"/>
        <end position="447"/>
    </location>
</feature>
<dbReference type="HAMAP" id="MF_00377">
    <property type="entry name" value="DnaA_bact"/>
    <property type="match status" value="1"/>
</dbReference>
<feature type="binding site" evidence="8">
    <location>
        <position position="180"/>
    </location>
    <ligand>
        <name>ATP</name>
        <dbReference type="ChEBI" id="CHEBI:30616"/>
    </ligand>
</feature>
<dbReference type="PRINTS" id="PR00051">
    <property type="entry name" value="DNAA"/>
</dbReference>
<dbReference type="InterPro" id="IPR003593">
    <property type="entry name" value="AAA+_ATPase"/>
</dbReference>
<accession>A0ABP8N638</accession>
<comment type="caution">
    <text evidence="8">Lacks conserved residue(s) required for the propagation of feature annotation.</text>
</comment>
<evidence type="ECO:0000256" key="10">
    <source>
        <dbReference type="RuleBase" id="RU000577"/>
    </source>
</evidence>
<feature type="binding site" evidence="8">
    <location>
        <position position="178"/>
    </location>
    <ligand>
        <name>ATP</name>
        <dbReference type="ChEBI" id="CHEBI:30616"/>
    </ligand>
</feature>
<protein>
    <recommendedName>
        <fullName evidence="8 9">Chromosomal replication initiator protein DnaA</fullName>
    </recommendedName>
</protein>
<dbReference type="InterPro" id="IPR001957">
    <property type="entry name" value="Chromosome_initiator_DnaA"/>
</dbReference>
<dbReference type="InterPro" id="IPR020591">
    <property type="entry name" value="Chromosome_initiator_DnaA-like"/>
</dbReference>
<dbReference type="SUPFAM" id="SSF52540">
    <property type="entry name" value="P-loop containing nucleoside triphosphate hydrolases"/>
    <property type="match status" value="1"/>
</dbReference>
<feature type="region of interest" description="Disordered" evidence="12">
    <location>
        <begin position="92"/>
        <end position="113"/>
    </location>
</feature>
<keyword evidence="6 8" id="KW-0446">Lipid-binding</keyword>
<evidence type="ECO:0000256" key="12">
    <source>
        <dbReference type="SAM" id="MobiDB-lite"/>
    </source>
</evidence>
<dbReference type="SMART" id="SM00382">
    <property type="entry name" value="AAA"/>
    <property type="match status" value="1"/>
</dbReference>
<proteinExistence type="inferred from homology"/>
<dbReference type="InterPro" id="IPR013317">
    <property type="entry name" value="DnaA_dom"/>
</dbReference>
<evidence type="ECO:0000256" key="5">
    <source>
        <dbReference type="ARBA" id="ARBA00022840"/>
    </source>
</evidence>
<dbReference type="InterPro" id="IPR027417">
    <property type="entry name" value="P-loop_NTPase"/>
</dbReference>
<name>A0ABP8N638_9BACT</name>
<feature type="binding site" evidence="8">
    <location>
        <position position="182"/>
    </location>
    <ligand>
        <name>ATP</name>
        <dbReference type="ChEBI" id="CHEBI:30616"/>
    </ligand>
</feature>
<dbReference type="PROSITE" id="PS01008">
    <property type="entry name" value="DNAA"/>
    <property type="match status" value="1"/>
</dbReference>
<evidence type="ECO:0000256" key="4">
    <source>
        <dbReference type="ARBA" id="ARBA00022741"/>
    </source>
</evidence>
<dbReference type="InterPro" id="IPR018312">
    <property type="entry name" value="Chromosome_initiator_DnaA_CS"/>
</dbReference>
<evidence type="ECO:0000256" key="8">
    <source>
        <dbReference type="HAMAP-Rule" id="MF_00377"/>
    </source>
</evidence>
<keyword evidence="7 8" id="KW-0238">DNA-binding</keyword>
<keyword evidence="16" id="KW-1185">Reference proteome</keyword>
<dbReference type="Gene3D" id="1.10.1750.10">
    <property type="match status" value="1"/>
</dbReference>
<evidence type="ECO:0000313" key="16">
    <source>
        <dbReference type="Proteomes" id="UP001501175"/>
    </source>
</evidence>
<evidence type="ECO:0000259" key="13">
    <source>
        <dbReference type="SMART" id="SM00382"/>
    </source>
</evidence>
<dbReference type="SUPFAM" id="SSF48295">
    <property type="entry name" value="TrpR-like"/>
    <property type="match status" value="1"/>
</dbReference>
<dbReference type="Gene3D" id="3.30.300.180">
    <property type="match status" value="1"/>
</dbReference>
<dbReference type="CDD" id="cd00009">
    <property type="entry name" value="AAA"/>
    <property type="match status" value="1"/>
</dbReference>
<keyword evidence="2 8" id="KW-0963">Cytoplasm</keyword>
<dbReference type="Pfam" id="PF11638">
    <property type="entry name" value="DnaA_N"/>
    <property type="match status" value="1"/>
</dbReference>
<dbReference type="CDD" id="cd06571">
    <property type="entry name" value="Bac_DnaA_C"/>
    <property type="match status" value="1"/>
</dbReference>
<keyword evidence="5 8" id="KW-0067">ATP-binding</keyword>
<comment type="subunit">
    <text evidence="8">Oligomerizes as a right-handed, spiral filament on DNA at oriC.</text>
</comment>
<evidence type="ECO:0000256" key="2">
    <source>
        <dbReference type="ARBA" id="ARBA00022490"/>
    </source>
</evidence>
<sequence length="469" mass="53668">MQREVRTVWNHCLHVIRESIPEQSYKTWFEPIVPLRLNGKVLTIQVPSQFFFEWLEDNFVHILRKALDQAIGRDGMLEYSIIVDKGNEQNRPLTVNVPTTKSPQTSKPDNVSPDLLRSPFELKDLDSLTLDSYLNPTYTFDNYVEGDCNRLARNAGYAVATRPGVTSFNPLMIYGGVGLGKTHLVQAIGNYIKNNNLDKFVLYVTSEKFTNQFLNAIKTDSLRDFTQFYMQVDVLVIDDVQFLQKKEKTQEIFFHIFNHLHQSGKQIIMTSDRSPRELGGLEDRLLSRFKWGLTTDLQQPDLETRIAIIQKKLQAEGVYIDDNVIEYLAHSINTNVRELEGVIVSLMAQASLNRREIDLELAKLTLRNIVVDSDKEINIDTVQEVTADFFGVTVADLKSKSRKRELVYPRQVGMFLAKEKTGLPLKSIGYHFGGRDHSTVIHAIQAINDLINENPATREAVEKLKAYFK</sequence>
<dbReference type="Proteomes" id="UP001501175">
    <property type="component" value="Unassembled WGS sequence"/>
</dbReference>
<feature type="compositionally biased region" description="Polar residues" evidence="12">
    <location>
        <begin position="92"/>
        <end position="109"/>
    </location>
</feature>
<dbReference type="Pfam" id="PF08299">
    <property type="entry name" value="Bac_DnaA_C"/>
    <property type="match status" value="1"/>
</dbReference>
<feature type="binding site" evidence="8">
    <location>
        <position position="181"/>
    </location>
    <ligand>
        <name>ATP</name>
        <dbReference type="ChEBI" id="CHEBI:30616"/>
    </ligand>
</feature>
<comment type="function">
    <text evidence="8 10">Plays an essential role in the initiation and regulation of chromosomal replication. ATP-DnaA binds to the origin of replication (oriC) to initiate formation of the DNA replication initiation complex once per cell cycle. Binds the DnaA box (a 9 base pair repeat at the origin) and separates the double-stranded (ds)DNA. Forms a right-handed helical filament on oriC DNA; dsDNA binds to the exterior of the filament while single-stranded (ss)DNA is stabiized in the filament's interior. The ATP-DnaA-oriC complex binds and stabilizes one strand of the AT-rich DNA unwinding element (DUE), permitting loading of DNA polymerase. After initiation quickly degrades to an ADP-DnaA complex that is not apt for DNA replication. Binds acidic phospholipids.</text>
</comment>
<dbReference type="InterPro" id="IPR024633">
    <property type="entry name" value="DnaA_N_dom"/>
</dbReference>
<dbReference type="InterPro" id="IPR010921">
    <property type="entry name" value="Trp_repressor/repl_initiator"/>
</dbReference>
<reference evidence="16" key="1">
    <citation type="journal article" date="2019" name="Int. J. Syst. Evol. Microbiol.">
        <title>The Global Catalogue of Microorganisms (GCM) 10K type strain sequencing project: providing services to taxonomists for standard genome sequencing and annotation.</title>
        <authorList>
            <consortium name="The Broad Institute Genomics Platform"/>
            <consortium name="The Broad Institute Genome Sequencing Center for Infectious Disease"/>
            <person name="Wu L."/>
            <person name="Ma J."/>
        </authorList>
    </citation>
    <scope>NUCLEOTIDE SEQUENCE [LARGE SCALE GENOMIC DNA]</scope>
    <source>
        <strain evidence="16">JCM 17927</strain>
    </source>
</reference>
<evidence type="ECO:0000259" key="14">
    <source>
        <dbReference type="SMART" id="SM00760"/>
    </source>
</evidence>
<dbReference type="RefSeq" id="WP_345245951.1">
    <property type="nucleotide sequence ID" value="NZ_BAABHD010000067.1"/>
</dbReference>
<dbReference type="Gene3D" id="3.40.50.300">
    <property type="entry name" value="P-loop containing nucleotide triphosphate hydrolases"/>
    <property type="match status" value="1"/>
</dbReference>
<dbReference type="EMBL" id="BAABHD010000067">
    <property type="protein sequence ID" value="GAA4461994.1"/>
    <property type="molecule type" value="Genomic_DNA"/>
</dbReference>
<dbReference type="Pfam" id="PF00308">
    <property type="entry name" value="Bac_DnaA"/>
    <property type="match status" value="1"/>
</dbReference>
<evidence type="ECO:0000313" key="15">
    <source>
        <dbReference type="EMBL" id="GAA4461994.1"/>
    </source>
</evidence>
<dbReference type="InterPro" id="IPR013159">
    <property type="entry name" value="DnaA_C"/>
</dbReference>
<dbReference type="SMART" id="SM00760">
    <property type="entry name" value="Bac_DnaA_C"/>
    <property type="match status" value="1"/>
</dbReference>
<dbReference type="Gene3D" id="1.10.8.60">
    <property type="match status" value="1"/>
</dbReference>
<keyword evidence="4 8" id="KW-0547">Nucleotide-binding</keyword>
<dbReference type="NCBIfam" id="TIGR00362">
    <property type="entry name" value="DnaA"/>
    <property type="match status" value="1"/>
</dbReference>
<comment type="subcellular location">
    <subcellularLocation>
        <location evidence="8">Cytoplasm</location>
    </subcellularLocation>
</comment>
<dbReference type="PANTHER" id="PTHR30050">
    <property type="entry name" value="CHROMOSOMAL REPLICATION INITIATOR PROTEIN DNAA"/>
    <property type="match status" value="1"/>
</dbReference>
<comment type="domain">
    <text evidence="8">Domain I is involved in oligomerization and binding regulators, domain II is flexibile and of varying length in different bacteria, domain III forms the AAA+ region, while domain IV binds dsDNA.</text>
</comment>
<dbReference type="InterPro" id="IPR038454">
    <property type="entry name" value="DnaA_N_sf"/>
</dbReference>
<evidence type="ECO:0000256" key="11">
    <source>
        <dbReference type="RuleBase" id="RU004227"/>
    </source>
</evidence>
<gene>
    <name evidence="8 15" type="primary">dnaA</name>
    <name evidence="15" type="ORF">GCM10023189_38090</name>
</gene>
<evidence type="ECO:0000256" key="7">
    <source>
        <dbReference type="ARBA" id="ARBA00023125"/>
    </source>
</evidence>
<comment type="caution">
    <text evidence="15">The sequence shown here is derived from an EMBL/GenBank/DDBJ whole genome shotgun (WGS) entry which is preliminary data.</text>
</comment>